<dbReference type="AlphaFoldDB" id="A0A4Y7LDW4"/>
<dbReference type="InterPro" id="IPR052308">
    <property type="entry name" value="PPR_domain-containing"/>
</dbReference>
<dbReference type="PANTHER" id="PTHR47937">
    <property type="entry name" value="PLASTID TRANSCRIPTIONALLY ACTIVE CHROMOSOME 2-LIKE PROTEIN"/>
    <property type="match status" value="1"/>
</dbReference>
<feature type="region of interest" description="Disordered" evidence="1">
    <location>
        <begin position="9"/>
        <end position="49"/>
    </location>
</feature>
<accession>A0A4Y7LDW4</accession>
<dbReference type="PANTHER" id="PTHR47937:SF5">
    <property type="entry name" value="PENTATRICOPEPTIDE REPEAT-CONTAINING PROTEIN"/>
    <property type="match status" value="1"/>
</dbReference>
<gene>
    <name evidence="2" type="ORF">C5167_046497</name>
</gene>
<keyword evidence="3" id="KW-1185">Reference proteome</keyword>
<evidence type="ECO:0000256" key="1">
    <source>
        <dbReference type="SAM" id="MobiDB-lite"/>
    </source>
</evidence>
<name>A0A4Y7LDW4_PAPSO</name>
<dbReference type="EMBL" id="CM010725">
    <property type="protein sequence ID" value="RZC83693.1"/>
    <property type="molecule type" value="Genomic_DNA"/>
</dbReference>
<dbReference type="Proteomes" id="UP000316621">
    <property type="component" value="Chromosome 11"/>
</dbReference>
<evidence type="ECO:0000313" key="2">
    <source>
        <dbReference type="EMBL" id="RZC83693.1"/>
    </source>
</evidence>
<reference evidence="2 3" key="1">
    <citation type="journal article" date="2018" name="Science">
        <title>The opium poppy genome and morphinan production.</title>
        <authorList>
            <person name="Guo L."/>
            <person name="Winzer T."/>
            <person name="Yang X."/>
            <person name="Li Y."/>
            <person name="Ning Z."/>
            <person name="He Z."/>
            <person name="Teodor R."/>
            <person name="Lu Y."/>
            <person name="Bowser T.A."/>
            <person name="Graham I.A."/>
            <person name="Ye K."/>
        </authorList>
    </citation>
    <scope>NUCLEOTIDE SEQUENCE [LARGE SCALE GENOMIC DNA]</scope>
    <source>
        <strain evidence="3">cv. HN1</strain>
        <tissue evidence="2">Leaves</tissue>
    </source>
</reference>
<organism evidence="2 3">
    <name type="scientific">Papaver somniferum</name>
    <name type="common">Opium poppy</name>
    <dbReference type="NCBI Taxonomy" id="3469"/>
    <lineage>
        <taxon>Eukaryota</taxon>
        <taxon>Viridiplantae</taxon>
        <taxon>Streptophyta</taxon>
        <taxon>Embryophyta</taxon>
        <taxon>Tracheophyta</taxon>
        <taxon>Spermatophyta</taxon>
        <taxon>Magnoliopsida</taxon>
        <taxon>Ranunculales</taxon>
        <taxon>Papaveraceae</taxon>
        <taxon>Papaveroideae</taxon>
        <taxon>Papaver</taxon>
    </lineage>
</organism>
<evidence type="ECO:0008006" key="4">
    <source>
        <dbReference type="Google" id="ProtNLM"/>
    </source>
</evidence>
<evidence type="ECO:0000313" key="3">
    <source>
        <dbReference type="Proteomes" id="UP000316621"/>
    </source>
</evidence>
<protein>
    <recommendedName>
        <fullName evidence="4">Pentacotripeptide-repeat region of PRORP domain-containing protein</fullName>
    </recommendedName>
</protein>
<proteinExistence type="predicted"/>
<dbReference type="Gramene" id="RZC83693">
    <property type="protein sequence ID" value="RZC83693"/>
    <property type="gene ID" value="C5167_046497"/>
</dbReference>
<feature type="non-terminal residue" evidence="2">
    <location>
        <position position="1"/>
    </location>
</feature>
<sequence>PLRLLSFATPEDAAAERRRRKRCLRKEPPSNSLGQPQRRPLTPIKNPNPNSPNLKLILMAALFDNPNIDSILKLELFRKNTDTALKHYRQLIDNAPFSVSPTTYRILVKGLVDNSKIEQALPQKDDMIEKGLLKNGDSDGALSLFEELRRTLGGLKQWDCYNEAVGEISSIRMNAVAYSPILDE</sequence>